<gene>
    <name evidence="1" type="ORF">MANES_04G091001v8</name>
</gene>
<evidence type="ECO:0000313" key="2">
    <source>
        <dbReference type="Proteomes" id="UP000091857"/>
    </source>
</evidence>
<accession>A0ACB7HVP3</accession>
<name>A0ACB7HVP3_MANES</name>
<comment type="caution">
    <text evidence="1">The sequence shown here is derived from an EMBL/GenBank/DDBJ whole genome shotgun (WGS) entry which is preliminary data.</text>
</comment>
<organism evidence="1 2">
    <name type="scientific">Manihot esculenta</name>
    <name type="common">Cassava</name>
    <name type="synonym">Jatropha manihot</name>
    <dbReference type="NCBI Taxonomy" id="3983"/>
    <lineage>
        <taxon>Eukaryota</taxon>
        <taxon>Viridiplantae</taxon>
        <taxon>Streptophyta</taxon>
        <taxon>Embryophyta</taxon>
        <taxon>Tracheophyta</taxon>
        <taxon>Spermatophyta</taxon>
        <taxon>Magnoliopsida</taxon>
        <taxon>eudicotyledons</taxon>
        <taxon>Gunneridae</taxon>
        <taxon>Pentapetalae</taxon>
        <taxon>rosids</taxon>
        <taxon>fabids</taxon>
        <taxon>Malpighiales</taxon>
        <taxon>Euphorbiaceae</taxon>
        <taxon>Crotonoideae</taxon>
        <taxon>Manihoteae</taxon>
        <taxon>Manihot</taxon>
    </lineage>
</organism>
<proteinExistence type="predicted"/>
<reference evidence="2" key="1">
    <citation type="journal article" date="2016" name="Nat. Biotechnol.">
        <title>Sequencing wild and cultivated cassava and related species reveals extensive interspecific hybridization and genetic diversity.</title>
        <authorList>
            <person name="Bredeson J.V."/>
            <person name="Lyons J.B."/>
            <person name="Prochnik S.E."/>
            <person name="Wu G.A."/>
            <person name="Ha C.M."/>
            <person name="Edsinger-Gonzales E."/>
            <person name="Grimwood J."/>
            <person name="Schmutz J."/>
            <person name="Rabbi I.Y."/>
            <person name="Egesi C."/>
            <person name="Nauluvula P."/>
            <person name="Lebot V."/>
            <person name="Ndunguru J."/>
            <person name="Mkamilo G."/>
            <person name="Bart R.S."/>
            <person name="Setter T.L."/>
            <person name="Gleadow R.M."/>
            <person name="Kulakow P."/>
            <person name="Ferguson M.E."/>
            <person name="Rounsley S."/>
            <person name="Rokhsar D.S."/>
        </authorList>
    </citation>
    <scope>NUCLEOTIDE SEQUENCE [LARGE SCALE GENOMIC DNA]</scope>
    <source>
        <strain evidence="2">cv. AM560-2</strain>
    </source>
</reference>
<keyword evidence="2" id="KW-1185">Reference proteome</keyword>
<sequence>MGCTASLYAVGRRKKPNIPEVVIHVPPMRSPAQSDLQISLKDGSAISELTRALEEYLSLLIGLTKKENGLEDLVEFNWKSLEDGRHVRLSNSWFELLTVVHMMAILILSVADSLMIPKDHSGSGIRIVSSDCKRDAVDLLLKAAGYLEFCVQEVWFTFQQMSKRFPKGLQDGVLEALSIQALGQGTEVQLGLAVESEKATLSVKRRLA</sequence>
<evidence type="ECO:0000313" key="1">
    <source>
        <dbReference type="EMBL" id="KAG8656019.1"/>
    </source>
</evidence>
<protein>
    <submittedName>
        <fullName evidence="1">Uncharacterized protein</fullName>
    </submittedName>
</protein>
<dbReference type="Proteomes" id="UP000091857">
    <property type="component" value="Chromosome 4"/>
</dbReference>
<dbReference type="EMBL" id="CM004390">
    <property type="protein sequence ID" value="KAG8656019.1"/>
    <property type="molecule type" value="Genomic_DNA"/>
</dbReference>